<gene>
    <name evidence="1" type="ORF">EYC84_001999</name>
</gene>
<reference evidence="1 2" key="1">
    <citation type="submission" date="2019-06" db="EMBL/GenBank/DDBJ databases">
        <title>Genome Sequence of the Brown Rot Fungal Pathogen Monilinia fructicola.</title>
        <authorList>
            <person name="De Miccolis Angelini R.M."/>
            <person name="Landi L."/>
            <person name="Abate D."/>
            <person name="Pollastro S."/>
            <person name="Romanazzi G."/>
            <person name="Faretra F."/>
        </authorList>
    </citation>
    <scope>NUCLEOTIDE SEQUENCE [LARGE SCALE GENOMIC DNA]</scope>
    <source>
        <strain evidence="1 2">Mfrc123</strain>
    </source>
</reference>
<dbReference type="AlphaFoldDB" id="A0A5M9JRE2"/>
<keyword evidence="2" id="KW-1185">Reference proteome</keyword>
<name>A0A5M9JRE2_MONFR</name>
<dbReference type="EMBL" id="VICG01000005">
    <property type="protein sequence ID" value="KAA8572074.1"/>
    <property type="molecule type" value="Genomic_DNA"/>
</dbReference>
<organism evidence="1 2">
    <name type="scientific">Monilinia fructicola</name>
    <name type="common">Brown rot fungus</name>
    <name type="synonym">Ciboria fructicola</name>
    <dbReference type="NCBI Taxonomy" id="38448"/>
    <lineage>
        <taxon>Eukaryota</taxon>
        <taxon>Fungi</taxon>
        <taxon>Dikarya</taxon>
        <taxon>Ascomycota</taxon>
        <taxon>Pezizomycotina</taxon>
        <taxon>Leotiomycetes</taxon>
        <taxon>Helotiales</taxon>
        <taxon>Sclerotiniaceae</taxon>
        <taxon>Monilinia</taxon>
    </lineage>
</organism>
<dbReference type="Proteomes" id="UP000322873">
    <property type="component" value="Unassembled WGS sequence"/>
</dbReference>
<protein>
    <submittedName>
        <fullName evidence="1">Uncharacterized protein</fullName>
    </submittedName>
</protein>
<accession>A0A5M9JRE2</accession>
<evidence type="ECO:0000313" key="1">
    <source>
        <dbReference type="EMBL" id="KAA8572074.1"/>
    </source>
</evidence>
<proteinExistence type="predicted"/>
<evidence type="ECO:0000313" key="2">
    <source>
        <dbReference type="Proteomes" id="UP000322873"/>
    </source>
</evidence>
<sequence length="87" mass="10270">MLARALYMTDSIWMRWLYSQKTRCWMLSMIKIATASGEAFEWINGNLAIRISLGMSQREYKYRLLRSRRCQLRRGGSRKVTSSQSGR</sequence>
<comment type="caution">
    <text evidence="1">The sequence shown here is derived from an EMBL/GenBank/DDBJ whole genome shotgun (WGS) entry which is preliminary data.</text>
</comment>